<dbReference type="Proteomes" id="UP000001542">
    <property type="component" value="Unassembled WGS sequence"/>
</dbReference>
<dbReference type="GO" id="GO:0004134">
    <property type="term" value="F:4-alpha-glucanotransferase activity"/>
    <property type="evidence" value="ECO:0007669"/>
    <property type="project" value="UniProtKB-EC"/>
</dbReference>
<evidence type="ECO:0000256" key="2">
    <source>
        <dbReference type="ARBA" id="ARBA00004496"/>
    </source>
</evidence>
<evidence type="ECO:0000256" key="5">
    <source>
        <dbReference type="ARBA" id="ARBA00022490"/>
    </source>
</evidence>
<name>A2E0S8_TRIV3</name>
<keyword evidence="12" id="KW-1185">Reference proteome</keyword>
<dbReference type="Gene3D" id="3.20.20.80">
    <property type="entry name" value="Glycosidases"/>
    <property type="match status" value="1"/>
</dbReference>
<evidence type="ECO:0000313" key="11">
    <source>
        <dbReference type="EMBL" id="EAY13683.1"/>
    </source>
</evidence>
<dbReference type="InParanoid" id="A2E0S8"/>
<dbReference type="PANTHER" id="PTHR32518:SF3">
    <property type="entry name" value="4-ALPHA-GLUCANOTRANSFERASE"/>
    <property type="match status" value="1"/>
</dbReference>
<sequence>MSELYHQLRVDHILGFFRIWEIPRDTCVRGLLGHFFPSNPLTRQELVQIGLWDIERYVKPYIRGKHLQEKFPNNFYEISRKFFVPRNISKENDTFDFKSEYNTERKIYDAVMKDKTLDENEKNVLIQKLFELLGNVLLIEDPENPDTYHVRTELKKESVESTPNGPIIHWSTSWQELPGDQRQRFEELYLDFTYRRQTELWVSKAEAKLKVLKDSTNMLICAEDLGQITSGIIKSIEDNSLLSLRVQRMSKDPNFDFDDFNKFSYLSVACPSTHDTSTLRGWWEENSSVRFKFWYGVLARHEPCPDKLSTYFQEVILRQNLWSNSMWAIFLLQDLTGINDNLRRQHPCDERINNPADPNHKWRYRYPFTLEKLNDHKSFMMQMRKLAEDSHRI</sequence>
<dbReference type="EC" id="2.4.1.25" evidence="4"/>
<dbReference type="PANTHER" id="PTHR32518">
    <property type="match status" value="1"/>
</dbReference>
<keyword evidence="8" id="KW-0119">Carbohydrate metabolism</keyword>
<comment type="subcellular location">
    <subcellularLocation>
        <location evidence="2">Cytoplasm</location>
    </subcellularLocation>
</comment>
<evidence type="ECO:0000256" key="4">
    <source>
        <dbReference type="ARBA" id="ARBA00012560"/>
    </source>
</evidence>
<proteinExistence type="inferred from homology"/>
<dbReference type="VEuPathDB" id="TrichDB:TVAG_484340"/>
<reference evidence="11" key="2">
    <citation type="journal article" date="2007" name="Science">
        <title>Draft genome sequence of the sexually transmitted pathogen Trichomonas vaginalis.</title>
        <authorList>
            <person name="Carlton J.M."/>
            <person name="Hirt R.P."/>
            <person name="Silva J.C."/>
            <person name="Delcher A.L."/>
            <person name="Schatz M."/>
            <person name="Zhao Q."/>
            <person name="Wortman J.R."/>
            <person name="Bidwell S.L."/>
            <person name="Alsmark U.C.M."/>
            <person name="Besteiro S."/>
            <person name="Sicheritz-Ponten T."/>
            <person name="Noel C.J."/>
            <person name="Dacks J.B."/>
            <person name="Foster P.G."/>
            <person name="Simillion C."/>
            <person name="Van de Peer Y."/>
            <person name="Miranda-Saavedra D."/>
            <person name="Barton G.J."/>
            <person name="Westrop G.D."/>
            <person name="Mueller S."/>
            <person name="Dessi D."/>
            <person name="Fiori P.L."/>
            <person name="Ren Q."/>
            <person name="Paulsen I."/>
            <person name="Zhang H."/>
            <person name="Bastida-Corcuera F.D."/>
            <person name="Simoes-Barbosa A."/>
            <person name="Brown M.T."/>
            <person name="Hayes R.D."/>
            <person name="Mukherjee M."/>
            <person name="Okumura C.Y."/>
            <person name="Schneider R."/>
            <person name="Smith A.J."/>
            <person name="Vanacova S."/>
            <person name="Villalvazo M."/>
            <person name="Haas B.J."/>
            <person name="Pertea M."/>
            <person name="Feldblyum T.V."/>
            <person name="Utterback T.R."/>
            <person name="Shu C.L."/>
            <person name="Osoegawa K."/>
            <person name="de Jong P.J."/>
            <person name="Hrdy I."/>
            <person name="Horvathova L."/>
            <person name="Zubacova Z."/>
            <person name="Dolezal P."/>
            <person name="Malik S.B."/>
            <person name="Logsdon J.M. Jr."/>
            <person name="Henze K."/>
            <person name="Gupta A."/>
            <person name="Wang C.C."/>
            <person name="Dunne R.L."/>
            <person name="Upcroft J.A."/>
            <person name="Upcroft P."/>
            <person name="White O."/>
            <person name="Salzberg S.L."/>
            <person name="Tang P."/>
            <person name="Chiu C.-H."/>
            <person name="Lee Y.-S."/>
            <person name="Embley T.M."/>
            <person name="Coombs G.H."/>
            <person name="Mottram J.C."/>
            <person name="Tachezy J."/>
            <person name="Fraser-Liggett C.M."/>
            <person name="Johnson P.J."/>
        </authorList>
    </citation>
    <scope>NUCLEOTIDE SEQUENCE [LARGE SCALE GENOMIC DNA]</scope>
    <source>
        <strain evidence="11">G3</strain>
    </source>
</reference>
<dbReference type="KEGG" id="tva:4771663"/>
<accession>A2E0S8</accession>
<evidence type="ECO:0000256" key="6">
    <source>
        <dbReference type="ARBA" id="ARBA00022676"/>
    </source>
</evidence>
<dbReference type="AlphaFoldDB" id="A2E0S8"/>
<evidence type="ECO:0000256" key="3">
    <source>
        <dbReference type="ARBA" id="ARBA00005684"/>
    </source>
</evidence>
<dbReference type="SUPFAM" id="SSF51445">
    <property type="entry name" value="(Trans)glycosidases"/>
    <property type="match status" value="1"/>
</dbReference>
<protein>
    <recommendedName>
        <fullName evidence="4">4-alpha-glucanotransferase</fullName>
        <ecNumber evidence="4">2.4.1.25</ecNumber>
    </recommendedName>
    <alternativeName>
        <fullName evidence="9">Amylomaltase</fullName>
    </alternativeName>
    <alternativeName>
        <fullName evidence="10">Disproportionating enzyme</fullName>
    </alternativeName>
</protein>
<dbReference type="VEuPathDB" id="TrichDB:TVAGG3_0325460"/>
<evidence type="ECO:0000256" key="1">
    <source>
        <dbReference type="ARBA" id="ARBA00000439"/>
    </source>
</evidence>
<evidence type="ECO:0000256" key="10">
    <source>
        <dbReference type="ARBA" id="ARBA00031501"/>
    </source>
</evidence>
<dbReference type="InterPro" id="IPR017853">
    <property type="entry name" value="GH"/>
</dbReference>
<gene>
    <name evidence="11" type="ORF">TVAG_371560</name>
</gene>
<organism evidence="11 12">
    <name type="scientific">Trichomonas vaginalis (strain ATCC PRA-98 / G3)</name>
    <dbReference type="NCBI Taxonomy" id="412133"/>
    <lineage>
        <taxon>Eukaryota</taxon>
        <taxon>Metamonada</taxon>
        <taxon>Parabasalia</taxon>
        <taxon>Trichomonadida</taxon>
        <taxon>Trichomonadidae</taxon>
        <taxon>Trichomonas</taxon>
    </lineage>
</organism>
<reference evidence="11" key="1">
    <citation type="submission" date="2006-10" db="EMBL/GenBank/DDBJ databases">
        <authorList>
            <person name="Amadeo P."/>
            <person name="Zhao Q."/>
            <person name="Wortman J."/>
            <person name="Fraser-Liggett C."/>
            <person name="Carlton J."/>
        </authorList>
    </citation>
    <scope>NUCLEOTIDE SEQUENCE</scope>
    <source>
        <strain evidence="11">G3</strain>
    </source>
</reference>
<comment type="similarity">
    <text evidence="3">Belongs to the disproportionating enzyme family.</text>
</comment>
<keyword evidence="5" id="KW-0963">Cytoplasm</keyword>
<dbReference type="InterPro" id="IPR003385">
    <property type="entry name" value="Glyco_hydro_77"/>
</dbReference>
<keyword evidence="7" id="KW-0808">Transferase</keyword>
<evidence type="ECO:0000313" key="12">
    <source>
        <dbReference type="Proteomes" id="UP000001542"/>
    </source>
</evidence>
<dbReference type="OrthoDB" id="6123450at2759"/>
<dbReference type="STRING" id="5722.A2E0S8"/>
<evidence type="ECO:0000256" key="8">
    <source>
        <dbReference type="ARBA" id="ARBA00023277"/>
    </source>
</evidence>
<dbReference type="GO" id="GO:0005975">
    <property type="term" value="P:carbohydrate metabolic process"/>
    <property type="evidence" value="ECO:0007669"/>
    <property type="project" value="InterPro"/>
</dbReference>
<keyword evidence="6" id="KW-0328">Glycosyltransferase</keyword>
<dbReference type="Pfam" id="PF02446">
    <property type="entry name" value="Glyco_hydro_77"/>
    <property type="match status" value="1"/>
</dbReference>
<comment type="catalytic activity">
    <reaction evidence="1">
        <text>Transfers a segment of a (1-&gt;4)-alpha-D-glucan to a new position in an acceptor, which may be glucose or a (1-&gt;4)-alpha-D-glucan.</text>
        <dbReference type="EC" id="2.4.1.25"/>
    </reaction>
</comment>
<evidence type="ECO:0000256" key="7">
    <source>
        <dbReference type="ARBA" id="ARBA00022679"/>
    </source>
</evidence>
<dbReference type="EMBL" id="DS113281">
    <property type="protein sequence ID" value="EAY13683.1"/>
    <property type="molecule type" value="Genomic_DNA"/>
</dbReference>
<dbReference type="GO" id="GO:0005737">
    <property type="term" value="C:cytoplasm"/>
    <property type="evidence" value="ECO:0007669"/>
    <property type="project" value="UniProtKB-SubCell"/>
</dbReference>
<dbReference type="RefSeq" id="XP_001325906.1">
    <property type="nucleotide sequence ID" value="XM_001325871.1"/>
</dbReference>
<evidence type="ECO:0000256" key="9">
    <source>
        <dbReference type="ARBA" id="ARBA00031423"/>
    </source>
</evidence>
<dbReference type="eggNOG" id="ENOG502QR3V">
    <property type="taxonomic scope" value="Eukaryota"/>
</dbReference>